<evidence type="ECO:0000313" key="3">
    <source>
        <dbReference type="EMBL" id="KAA0156719.1"/>
    </source>
</evidence>
<keyword evidence="2" id="KW-1133">Transmembrane helix</keyword>
<proteinExistence type="predicted"/>
<evidence type="ECO:0000313" key="4">
    <source>
        <dbReference type="Proteomes" id="UP000323011"/>
    </source>
</evidence>
<keyword evidence="2" id="KW-0472">Membrane</keyword>
<keyword evidence="4" id="KW-1185">Reference proteome</keyword>
<sequence>MHPSRPAPPERFADGCVAVADGVFVSSPNKGRLDCRLLAARKNASLEPIGSAFFGFGNPTACCMTPDYGLVAAYGAGEVVKFNLKSSRKQWVRRLDGCAGPRLCEVLEDGRIVLVFSEHALLLRHDGSQEELWAMPPSWDDSVYCAVLSACKRQLFLASSSGRGICLTTLSMRPEWNVDKLPDPDIVVPLEAEAGKQLFAVVETFGEVAVLDGANGRSISSGKIWPPPADVPGFATLGDEFADASLSAACFNEWGGDARLFVAFDDCILCVHPTSLSPIWALGSLTKSCGGGDTLTIDRMSVVPAPDDSGAGAKAGVVVAFGSEGTAVSVCAATGRLLSSRRRDVTSKADVPSGGEQAAASSGTKHARPNPMQAAQVQVAPALASRSGAASRDQGSVASRLAASKASRGESGDDDDSDAGDGDDDEVQEEVSRAVIVPAHLARQWGCGPLLERAGPGSPAVVAYMATCDNIGGYSEVFAVPGPRPPARPGALVRPADVVGDALADRPAPVDAKLVRSWRAPQTGWRPDELHVDSACGLAVLAAPEHGMEVWSLRTGIRLWFRNAKSLAFDRPVSCEARPLGQLKAAPAAAPVEVRAPRRAPAVAAASKGFSASSGRHVSLELEDLDSPQSRRASSGLVTSGAAQATAASRAATPGGAVAPEGELVPDATCIAVMAVAEGSGTLCIVLGESATRCFDAFTGEDLWSTIVCGPGVDTDHAFGMRLRDGSHVYAFLNNKGILHVVDARTGATRFCSDVGLSDDLYNAEASLTTGVIVLSDDSGRIFAVDVNGTGAVQWALEPFAWLEDQPSVRAMGGGAVLLHGSLNTPIGDREDPAVVFALDCVTGKLLWRSSSEWAEDTGTWSYDSSRQLWVRLRAGTRASWLAVDALTGQVRGAASLSGVGGVAQFANGPGVVGAIGEDGLTLMSSATLARLTPAPFNAPPSFTQVMLAGLRRESDDAAGSCSCCNSISGRSGPGFSPLCACTMCCRRLPYQLEADSSRGCCGCGCGSGSGANGKGKEADSVTHAIVIGGSAEVFIVDIGALLGPMRFGPGTDAAVVSRLGAAKLGDSDGGSPAPPRSAIEAAHRVLPALAQRRTVLLPCVVVSAMLLLRLVLFFQLLLFSLKPAAPPSLEETQSTLETAQSLGLPSLHPSMPLLVVALALALLAVVLCTSERIEGLKFTRPDSACWRILWTASRIYVTLIVSVAQIPIWKTLASVVVCDASPKSDWLRGVGETCFESAQHIAIMVAVAVVACVFVVFSVRLLLAKGQLERIELSGLCDDWSGDDRSPEPAQQLLSEASSVYQVCLVFIRVTLSVSSVLLTTQPTTFAIVLVSGSLVQLAVAICVPPFFSSEGNKLVVLEILALTFQNSMALAASLVLEGSTGPLDVGVATRMLEWSPLGLLATIVIAAGILARVPAIKPHWKPLLSIEAKPLADA</sequence>
<gene>
    <name evidence="3" type="ORF">FNF29_00830</name>
</gene>
<evidence type="ECO:0000256" key="1">
    <source>
        <dbReference type="SAM" id="MobiDB-lite"/>
    </source>
</evidence>
<feature type="transmembrane region" description="Helical" evidence="2">
    <location>
        <begin position="1096"/>
        <end position="1120"/>
    </location>
</feature>
<feature type="transmembrane region" description="Helical" evidence="2">
    <location>
        <begin position="1356"/>
        <end position="1378"/>
    </location>
</feature>
<dbReference type="Proteomes" id="UP000323011">
    <property type="component" value="Unassembled WGS sequence"/>
</dbReference>
<dbReference type="SUPFAM" id="SSF75011">
    <property type="entry name" value="3-carboxy-cis,cis-mucoante lactonizing enzyme"/>
    <property type="match status" value="1"/>
</dbReference>
<feature type="transmembrane region" description="Helical" evidence="2">
    <location>
        <begin position="1152"/>
        <end position="1169"/>
    </location>
</feature>
<dbReference type="EMBL" id="VLTN01000003">
    <property type="protein sequence ID" value="KAA0156719.1"/>
    <property type="molecule type" value="Genomic_DNA"/>
</dbReference>
<feature type="transmembrane region" description="Helical" evidence="2">
    <location>
        <begin position="1301"/>
        <end position="1320"/>
    </location>
</feature>
<dbReference type="InterPro" id="IPR011047">
    <property type="entry name" value="Quinoprotein_ADH-like_sf"/>
</dbReference>
<feature type="transmembrane region" description="Helical" evidence="2">
    <location>
        <begin position="1326"/>
        <end position="1349"/>
    </location>
</feature>
<comment type="caution">
    <text evidence="3">The sequence shown here is derived from an EMBL/GenBank/DDBJ whole genome shotgun (WGS) entry which is preliminary data.</text>
</comment>
<protein>
    <submittedName>
        <fullName evidence="3">Uncharacterized protein</fullName>
    </submittedName>
</protein>
<organism evidence="3 4">
    <name type="scientific">Cafeteria roenbergensis</name>
    <name type="common">Marine flagellate</name>
    <dbReference type="NCBI Taxonomy" id="33653"/>
    <lineage>
        <taxon>Eukaryota</taxon>
        <taxon>Sar</taxon>
        <taxon>Stramenopiles</taxon>
        <taxon>Bigyra</taxon>
        <taxon>Opalozoa</taxon>
        <taxon>Bicosoecida</taxon>
        <taxon>Cafeteriaceae</taxon>
        <taxon>Cafeteria</taxon>
    </lineage>
</organism>
<dbReference type="SUPFAM" id="SSF50998">
    <property type="entry name" value="Quinoprotein alcohol dehydrogenase-like"/>
    <property type="match status" value="1"/>
</dbReference>
<keyword evidence="2" id="KW-0812">Transmembrane</keyword>
<feature type="compositionally biased region" description="Acidic residues" evidence="1">
    <location>
        <begin position="412"/>
        <end position="429"/>
    </location>
</feature>
<name>A0A5A8CVK4_CAFRO</name>
<dbReference type="Gene3D" id="2.40.128.630">
    <property type="match status" value="1"/>
</dbReference>
<accession>A0A5A8CVK4</accession>
<feature type="transmembrane region" description="Helical" evidence="2">
    <location>
        <begin position="1398"/>
        <end position="1417"/>
    </location>
</feature>
<reference evidence="3 4" key="1">
    <citation type="submission" date="2019-07" db="EMBL/GenBank/DDBJ databases">
        <title>Genomes of Cafeteria roenbergensis.</title>
        <authorList>
            <person name="Fischer M.G."/>
            <person name="Hackl T."/>
            <person name="Roman M."/>
        </authorList>
    </citation>
    <scope>NUCLEOTIDE SEQUENCE [LARGE SCALE GENOMIC DNA]</scope>
    <source>
        <strain evidence="3 4">BVI</strain>
    </source>
</reference>
<feature type="region of interest" description="Disordered" evidence="1">
    <location>
        <begin position="342"/>
        <end position="429"/>
    </location>
</feature>
<feature type="transmembrane region" description="Helical" evidence="2">
    <location>
        <begin position="1242"/>
        <end position="1264"/>
    </location>
</feature>
<feature type="transmembrane region" description="Helical" evidence="2">
    <location>
        <begin position="1189"/>
        <end position="1210"/>
    </location>
</feature>
<evidence type="ECO:0000256" key="2">
    <source>
        <dbReference type="SAM" id="Phobius"/>
    </source>
</evidence>